<reference evidence="2" key="1">
    <citation type="journal article" date="2019" name="Int. J. Syst. Evol. Microbiol.">
        <title>The Global Catalogue of Microorganisms (GCM) 10K type strain sequencing project: providing services to taxonomists for standard genome sequencing and annotation.</title>
        <authorList>
            <consortium name="The Broad Institute Genomics Platform"/>
            <consortium name="The Broad Institute Genome Sequencing Center for Infectious Disease"/>
            <person name="Wu L."/>
            <person name="Ma J."/>
        </authorList>
    </citation>
    <scope>NUCLEOTIDE SEQUENCE [LARGE SCALE GENOMIC DNA]</scope>
    <source>
        <strain evidence="2">CGMCC 4.7367</strain>
    </source>
</reference>
<gene>
    <name evidence="1" type="ORF">GCM10017774_78390</name>
</gene>
<accession>A0ABQ3MSW1</accession>
<comment type="caution">
    <text evidence="1">The sequence shown here is derived from an EMBL/GenBank/DDBJ whole genome shotgun (WGS) entry which is preliminary data.</text>
</comment>
<dbReference type="Proteomes" id="UP000605568">
    <property type="component" value="Unassembled WGS sequence"/>
</dbReference>
<sequence>MAESPSALLERAAALIESRAAAVPAYGGMHGIDGVSEWQDWLGLFEEPDEIGPPLVEWLRGSFDHPSPAALNFARAVLGETTDAKDGRS</sequence>
<protein>
    <submittedName>
        <fullName evidence="1">Uncharacterized protein</fullName>
    </submittedName>
</protein>
<keyword evidence="2" id="KW-1185">Reference proteome</keyword>
<name>A0ABQ3MSW1_9PSEU</name>
<dbReference type="RefSeq" id="WP_191304468.1">
    <property type="nucleotide sequence ID" value="NZ_BNAR01000018.1"/>
</dbReference>
<dbReference type="EMBL" id="BNAR01000018">
    <property type="protein sequence ID" value="GHH57906.1"/>
    <property type="molecule type" value="Genomic_DNA"/>
</dbReference>
<proteinExistence type="predicted"/>
<evidence type="ECO:0000313" key="2">
    <source>
        <dbReference type="Proteomes" id="UP000605568"/>
    </source>
</evidence>
<organism evidence="1 2">
    <name type="scientific">Lentzea cavernae</name>
    <dbReference type="NCBI Taxonomy" id="2020703"/>
    <lineage>
        <taxon>Bacteria</taxon>
        <taxon>Bacillati</taxon>
        <taxon>Actinomycetota</taxon>
        <taxon>Actinomycetes</taxon>
        <taxon>Pseudonocardiales</taxon>
        <taxon>Pseudonocardiaceae</taxon>
        <taxon>Lentzea</taxon>
    </lineage>
</organism>
<evidence type="ECO:0000313" key="1">
    <source>
        <dbReference type="EMBL" id="GHH57906.1"/>
    </source>
</evidence>